<organism evidence="1 2">
    <name type="scientific">Hanseniaspora uvarum</name>
    <name type="common">Yeast</name>
    <name type="synonym">Kloeckera apiculata</name>
    <dbReference type="NCBI Taxonomy" id="29833"/>
    <lineage>
        <taxon>Eukaryota</taxon>
        <taxon>Fungi</taxon>
        <taxon>Dikarya</taxon>
        <taxon>Ascomycota</taxon>
        <taxon>Saccharomycotina</taxon>
        <taxon>Saccharomycetes</taxon>
        <taxon>Saccharomycodales</taxon>
        <taxon>Saccharomycodaceae</taxon>
        <taxon>Hanseniaspora</taxon>
    </lineage>
</organism>
<dbReference type="AlphaFoldDB" id="A0A1E5RZF6"/>
<keyword evidence="2" id="KW-1185">Reference proteome</keyword>
<sequence length="494" mass="57662">MLRNIFKKQVRFNSNFTAFKSALHPEVNEYFLDETKNPNKLHVSLKNINPLFEKSAENLNKELKELYEDDLILKYNNPSAIFDFENTIPKLHSFKNDSKIDYNKDINRFFLYEKWSLDSSMSSKFMTSTSSLEGKVNSFSHPSGKLPVKDGKKNYNSLDPNHKESLITHDDGYLIENADDTLNKFGERIDHDLIGGKFTIFEYLENTNLLPNTLPLVLDLNTILRFRFPFNSKSAFNTYYTSKQSIINKKDISDVKNEVLEYNNPLAWFKCGSPINSDVLKTVPEFQIFDLRRNRPVIDVKELMDINLPNNIEELATHKDILKDIPREKVTIEDVKKTKYSIMMVTPDVVDYERASFKSRLHYMLSDIQITDLNDNFVSEFKEGVEVVQEYIPPLPMKGEKGFQNFIILLLEQPRDMNLESLKEKVNSFDYEHDFDIRGLIKEFNLSPIGANALRSKYDSLLPMSVDYHSTKKELDFYMEPEKGEFRTFIPKKL</sequence>
<proteinExistence type="predicted"/>
<accession>A0A1E5RZF6</accession>
<dbReference type="EMBL" id="LPNN01000002">
    <property type="protein sequence ID" value="OEJ92103.1"/>
    <property type="molecule type" value="Genomic_DNA"/>
</dbReference>
<gene>
    <name evidence="1" type="ORF">AWRI3580_g603</name>
</gene>
<dbReference type="InterPro" id="IPR036610">
    <property type="entry name" value="PEBP-like_sf"/>
</dbReference>
<dbReference type="OrthoDB" id="2153661at2759"/>
<dbReference type="Proteomes" id="UP000095358">
    <property type="component" value="Unassembled WGS sequence"/>
</dbReference>
<name>A0A1E5RZF6_HANUV</name>
<evidence type="ECO:0000313" key="1">
    <source>
        <dbReference type="EMBL" id="OEJ92103.1"/>
    </source>
</evidence>
<evidence type="ECO:0000313" key="2">
    <source>
        <dbReference type="Proteomes" id="UP000095358"/>
    </source>
</evidence>
<dbReference type="CDD" id="cd00866">
    <property type="entry name" value="PEBP_euk"/>
    <property type="match status" value="1"/>
</dbReference>
<comment type="caution">
    <text evidence="1">The sequence shown here is derived from an EMBL/GenBank/DDBJ whole genome shotgun (WGS) entry which is preliminary data.</text>
</comment>
<reference evidence="2" key="1">
    <citation type="journal article" date="2016" name="Genome Announc.">
        <title>Genome sequences of three species of Hanseniaspora isolated from spontaneous wine fermentations.</title>
        <authorList>
            <person name="Sternes P.R."/>
            <person name="Lee D."/>
            <person name="Kutyna D.R."/>
            <person name="Borneman A.R."/>
        </authorList>
    </citation>
    <scope>NUCLEOTIDE SEQUENCE [LARGE SCALE GENOMIC DNA]</scope>
    <source>
        <strain evidence="2">AWRI3580</strain>
    </source>
</reference>
<dbReference type="InterPro" id="IPR035810">
    <property type="entry name" value="PEBP_euk"/>
</dbReference>
<dbReference type="STRING" id="29833.A0A1E5RZF6"/>
<dbReference type="Gene3D" id="3.90.280.10">
    <property type="entry name" value="PEBP-like"/>
    <property type="match status" value="1"/>
</dbReference>
<dbReference type="VEuPathDB" id="FungiDB:AWRI3580_g603"/>
<dbReference type="SUPFAM" id="SSF49777">
    <property type="entry name" value="PEBP-like"/>
    <property type="match status" value="1"/>
</dbReference>
<protein>
    <submittedName>
        <fullName evidence="1">Uncharacterized protein</fullName>
    </submittedName>
</protein>